<sequence>MSLATLAARGAIALGDGRFVVDTIEVDPPGPGEVRVRLAAAGLCHTDHQSLGWPGPLVMGHEGAGVIEALGEGVEHLALGQRVLLNWAIPCGRCVRCAAGEGHLCDRTHGVDPSLGRSDAAEGGTRWLGRPIGRAFRLGTLSELTVVRAEALTRIPAALPLHHACILGCGVMTGVGSVIHSAKVQPGDSVAVIGCGGVGLSVIQGARIAGVGRIVAVDRRAEGLERARAFGATDTVGVHEDDVELRQAAAAVRLLTGGRGVDHAFEATGVDRLAFAPLRFVRHGGTALQVSGTRGAASVDPVDFWWDKRYLVPLYGGCQPDRDFPQLARWALDGRLDLQRMVTRRYGLDALPQAMDDLLSGRNIKGVIEFGDVA</sequence>
<dbReference type="PANTHER" id="PTHR43350:SF21">
    <property type="entry name" value="S-NITROSOMYCOTHIOL REDUCTASE MSCR"/>
    <property type="match status" value="1"/>
</dbReference>
<dbReference type="SUPFAM" id="SSF50129">
    <property type="entry name" value="GroES-like"/>
    <property type="match status" value="2"/>
</dbReference>
<evidence type="ECO:0000256" key="6">
    <source>
        <dbReference type="RuleBase" id="RU361277"/>
    </source>
</evidence>
<dbReference type="InterPro" id="IPR011032">
    <property type="entry name" value="GroES-like_sf"/>
</dbReference>
<comment type="similarity">
    <text evidence="2 6">Belongs to the zinc-containing alcohol dehydrogenase family.</text>
</comment>
<evidence type="ECO:0000259" key="7">
    <source>
        <dbReference type="SMART" id="SM00829"/>
    </source>
</evidence>
<dbReference type="GO" id="GO:0008270">
    <property type="term" value="F:zinc ion binding"/>
    <property type="evidence" value="ECO:0007669"/>
    <property type="project" value="InterPro"/>
</dbReference>
<name>A0A437JSI7_9BURK</name>
<evidence type="ECO:0000313" key="8">
    <source>
        <dbReference type="EMBL" id="RVT50014.1"/>
    </source>
</evidence>
<comment type="caution">
    <text evidence="8">The sequence shown here is derived from an EMBL/GenBank/DDBJ whole genome shotgun (WGS) entry which is preliminary data.</text>
</comment>
<evidence type="ECO:0000256" key="5">
    <source>
        <dbReference type="ARBA" id="ARBA00023002"/>
    </source>
</evidence>
<comment type="cofactor">
    <cofactor evidence="1 6">
        <name>Zn(2+)</name>
        <dbReference type="ChEBI" id="CHEBI:29105"/>
    </cofactor>
</comment>
<keyword evidence="8" id="KW-0808">Transferase</keyword>
<proteinExistence type="inferred from homology"/>
<keyword evidence="9" id="KW-1185">Reference proteome</keyword>
<dbReference type="Pfam" id="PF00107">
    <property type="entry name" value="ADH_zinc_N"/>
    <property type="match status" value="1"/>
</dbReference>
<dbReference type="PANTHER" id="PTHR43350">
    <property type="entry name" value="NAD-DEPENDENT ALCOHOL DEHYDROGENASE"/>
    <property type="match status" value="1"/>
</dbReference>
<evidence type="ECO:0000256" key="1">
    <source>
        <dbReference type="ARBA" id="ARBA00001947"/>
    </source>
</evidence>
<evidence type="ECO:0000313" key="9">
    <source>
        <dbReference type="Proteomes" id="UP000288178"/>
    </source>
</evidence>
<dbReference type="InterPro" id="IPR002328">
    <property type="entry name" value="ADH_Zn_CS"/>
</dbReference>
<evidence type="ECO:0000256" key="3">
    <source>
        <dbReference type="ARBA" id="ARBA00022723"/>
    </source>
</evidence>
<dbReference type="PROSITE" id="PS00059">
    <property type="entry name" value="ADH_ZINC"/>
    <property type="match status" value="1"/>
</dbReference>
<dbReference type="AlphaFoldDB" id="A0A437JSI7"/>
<dbReference type="Pfam" id="PF08240">
    <property type="entry name" value="ADH_N"/>
    <property type="match status" value="1"/>
</dbReference>
<dbReference type="Proteomes" id="UP000288178">
    <property type="component" value="Unassembled WGS sequence"/>
</dbReference>
<dbReference type="InterPro" id="IPR013149">
    <property type="entry name" value="ADH-like_C"/>
</dbReference>
<dbReference type="GO" id="GO:0016616">
    <property type="term" value="F:oxidoreductase activity, acting on the CH-OH group of donors, NAD or NADP as acceptor"/>
    <property type="evidence" value="ECO:0007669"/>
    <property type="project" value="UniProtKB-ARBA"/>
</dbReference>
<keyword evidence="3 6" id="KW-0479">Metal-binding</keyword>
<keyword evidence="8" id="KW-0418">Kinase</keyword>
<evidence type="ECO:0000256" key="2">
    <source>
        <dbReference type="ARBA" id="ARBA00008072"/>
    </source>
</evidence>
<evidence type="ECO:0000256" key="4">
    <source>
        <dbReference type="ARBA" id="ARBA00022833"/>
    </source>
</evidence>
<dbReference type="Gene3D" id="3.90.180.10">
    <property type="entry name" value="Medium-chain alcohol dehydrogenases, catalytic domain"/>
    <property type="match status" value="1"/>
</dbReference>
<keyword evidence="5" id="KW-0560">Oxidoreductase</keyword>
<dbReference type="InterPro" id="IPR020843">
    <property type="entry name" value="ER"/>
</dbReference>
<dbReference type="InterPro" id="IPR013154">
    <property type="entry name" value="ADH-like_N"/>
</dbReference>
<dbReference type="SMART" id="SM00829">
    <property type="entry name" value="PKS_ER"/>
    <property type="match status" value="1"/>
</dbReference>
<dbReference type="InterPro" id="IPR036291">
    <property type="entry name" value="NAD(P)-bd_dom_sf"/>
</dbReference>
<dbReference type="EMBL" id="SACT01000006">
    <property type="protein sequence ID" value="RVT50014.1"/>
    <property type="molecule type" value="Genomic_DNA"/>
</dbReference>
<gene>
    <name evidence="8" type="ORF">ENE75_16960</name>
</gene>
<feature type="domain" description="Enoyl reductase (ER)" evidence="7">
    <location>
        <begin position="15"/>
        <end position="368"/>
    </location>
</feature>
<dbReference type="RefSeq" id="WP_128199524.1">
    <property type="nucleotide sequence ID" value="NZ_SACT01000006.1"/>
</dbReference>
<dbReference type="SUPFAM" id="SSF51735">
    <property type="entry name" value="NAD(P)-binding Rossmann-fold domains"/>
    <property type="match status" value="1"/>
</dbReference>
<keyword evidence="4 6" id="KW-0862">Zinc</keyword>
<dbReference type="GO" id="GO:0016301">
    <property type="term" value="F:kinase activity"/>
    <property type="evidence" value="ECO:0007669"/>
    <property type="project" value="UniProtKB-KW"/>
</dbReference>
<organism evidence="8 9">
    <name type="scientific">Rubrivivax albus</name>
    <dbReference type="NCBI Taxonomy" id="2499835"/>
    <lineage>
        <taxon>Bacteria</taxon>
        <taxon>Pseudomonadati</taxon>
        <taxon>Pseudomonadota</taxon>
        <taxon>Betaproteobacteria</taxon>
        <taxon>Burkholderiales</taxon>
        <taxon>Sphaerotilaceae</taxon>
        <taxon>Rubrivivax</taxon>
    </lineage>
</organism>
<dbReference type="Gene3D" id="3.40.50.720">
    <property type="entry name" value="NAD(P)-binding Rossmann-like Domain"/>
    <property type="match status" value="1"/>
</dbReference>
<reference evidence="8 9" key="1">
    <citation type="submission" date="2019-01" db="EMBL/GenBank/DDBJ databases">
        <authorList>
            <person name="Chen W.-M."/>
        </authorList>
    </citation>
    <scope>NUCLEOTIDE SEQUENCE [LARGE SCALE GENOMIC DNA]</scope>
    <source>
        <strain evidence="8 9">ICH-3</strain>
    </source>
</reference>
<protein>
    <submittedName>
        <fullName evidence="8">Histidine kinase</fullName>
    </submittedName>
</protein>
<accession>A0A437JSI7</accession>
<dbReference type="OrthoDB" id="9770544at2"/>